<feature type="region of interest" description="Disordered" evidence="1">
    <location>
        <begin position="1"/>
        <end position="35"/>
    </location>
</feature>
<feature type="compositionally biased region" description="Low complexity" evidence="1">
    <location>
        <begin position="57"/>
        <end position="81"/>
    </location>
</feature>
<dbReference type="Proteomes" id="UP001499884">
    <property type="component" value="Unassembled WGS sequence"/>
</dbReference>
<evidence type="ECO:0000313" key="3">
    <source>
        <dbReference type="Proteomes" id="UP001499884"/>
    </source>
</evidence>
<comment type="caution">
    <text evidence="2">The sequence shown here is derived from an EMBL/GenBank/DDBJ whole genome shotgun (WGS) entry which is preliminary data.</text>
</comment>
<dbReference type="EMBL" id="BAABEP010000026">
    <property type="protein sequence ID" value="GAA3737042.1"/>
    <property type="molecule type" value="Genomic_DNA"/>
</dbReference>
<sequence>MAPEVEKARFAVRQVPPEAEPDAAPAPEAAPDPDAVPEWLESVLAFAVPLPLPLPEPFAESSAPPESSAEEAGALADESLSPAAEPAFVEEPLPQAVSETPAARATSVRAEIFLRCIASP</sequence>
<gene>
    <name evidence="2" type="ORF">GCM10023082_37730</name>
</gene>
<name>A0ABP7FEF7_9ACTN</name>
<evidence type="ECO:0000256" key="1">
    <source>
        <dbReference type="SAM" id="MobiDB-lite"/>
    </source>
</evidence>
<evidence type="ECO:0000313" key="2">
    <source>
        <dbReference type="EMBL" id="GAA3737042.1"/>
    </source>
</evidence>
<accession>A0ABP7FEF7</accession>
<proteinExistence type="predicted"/>
<feature type="region of interest" description="Disordered" evidence="1">
    <location>
        <begin position="55"/>
        <end position="105"/>
    </location>
</feature>
<keyword evidence="3" id="KW-1185">Reference proteome</keyword>
<reference evidence="3" key="1">
    <citation type="journal article" date="2019" name="Int. J. Syst. Evol. Microbiol.">
        <title>The Global Catalogue of Microorganisms (GCM) 10K type strain sequencing project: providing services to taxonomists for standard genome sequencing and annotation.</title>
        <authorList>
            <consortium name="The Broad Institute Genomics Platform"/>
            <consortium name="The Broad Institute Genome Sequencing Center for Infectious Disease"/>
            <person name="Wu L."/>
            <person name="Ma J."/>
        </authorList>
    </citation>
    <scope>NUCLEOTIDE SEQUENCE [LARGE SCALE GENOMIC DNA]</scope>
    <source>
        <strain evidence="3">JCM 30846</strain>
    </source>
</reference>
<organism evidence="2 3">
    <name type="scientific">Streptomyces tremellae</name>
    <dbReference type="NCBI Taxonomy" id="1124239"/>
    <lineage>
        <taxon>Bacteria</taxon>
        <taxon>Bacillati</taxon>
        <taxon>Actinomycetota</taxon>
        <taxon>Actinomycetes</taxon>
        <taxon>Kitasatosporales</taxon>
        <taxon>Streptomycetaceae</taxon>
        <taxon>Streptomyces</taxon>
    </lineage>
</organism>
<feature type="compositionally biased region" description="Low complexity" evidence="1">
    <location>
        <begin position="22"/>
        <end position="33"/>
    </location>
</feature>
<protein>
    <submittedName>
        <fullName evidence="2">Uncharacterized protein</fullName>
    </submittedName>
</protein>